<dbReference type="PROSITE" id="PS00018">
    <property type="entry name" value="EF_HAND_1"/>
    <property type="match status" value="2"/>
</dbReference>
<protein>
    <recommendedName>
        <fullName evidence="7">EF-hand domain-containing protein</fullName>
    </recommendedName>
</protein>
<evidence type="ECO:0000256" key="6">
    <source>
        <dbReference type="SAM" id="MobiDB-lite"/>
    </source>
</evidence>
<feature type="region of interest" description="Disordered" evidence="6">
    <location>
        <begin position="1"/>
        <end position="51"/>
    </location>
</feature>
<dbReference type="Pfam" id="PF13202">
    <property type="entry name" value="EF-hand_5"/>
    <property type="match status" value="1"/>
</dbReference>
<evidence type="ECO:0000256" key="5">
    <source>
        <dbReference type="ARBA" id="ARBA00022837"/>
    </source>
</evidence>
<dbReference type="Pfam" id="PF13499">
    <property type="entry name" value="EF-hand_7"/>
    <property type="match status" value="2"/>
</dbReference>
<evidence type="ECO:0000259" key="7">
    <source>
        <dbReference type="PROSITE" id="PS50222"/>
    </source>
</evidence>
<organism evidence="8">
    <name type="scientific">Lichtheimia ramosa</name>
    <dbReference type="NCBI Taxonomy" id="688394"/>
    <lineage>
        <taxon>Eukaryota</taxon>
        <taxon>Fungi</taxon>
        <taxon>Fungi incertae sedis</taxon>
        <taxon>Mucoromycota</taxon>
        <taxon>Mucoromycotina</taxon>
        <taxon>Mucoromycetes</taxon>
        <taxon>Mucorales</taxon>
        <taxon>Lichtheimiaceae</taxon>
        <taxon>Lichtheimia</taxon>
    </lineage>
</organism>
<evidence type="ECO:0000256" key="2">
    <source>
        <dbReference type="ARBA" id="ARBA00022490"/>
    </source>
</evidence>
<feature type="domain" description="EF-hand" evidence="7">
    <location>
        <begin position="54"/>
        <end position="89"/>
    </location>
</feature>
<dbReference type="Gene3D" id="1.10.238.10">
    <property type="entry name" value="EF-hand"/>
    <property type="match status" value="1"/>
</dbReference>
<dbReference type="PROSITE" id="PS50222">
    <property type="entry name" value="EF_HAND_2"/>
    <property type="match status" value="2"/>
</dbReference>
<dbReference type="EMBL" id="LK023324">
    <property type="protein sequence ID" value="CDS07508.1"/>
    <property type="molecule type" value="Genomic_DNA"/>
</dbReference>
<evidence type="ECO:0000256" key="3">
    <source>
        <dbReference type="ARBA" id="ARBA00022723"/>
    </source>
</evidence>
<sequence>MQGYGSPQQQHPYGSPAPGYQQAPPPGYQQGYQQQQGAYQQGAYGQSPAMPPPNANQQLYGWFKAVDTDGSGQLTADELQRALINGDWSPFNIETVRMMVNMFDKDQTGTIDFNEFGGLWKYIEDWKRCFQAFDVDGSGSIDKNEMGNALRTFGYNLSDRFIQLLISKFDKYGHGTTGKGDVTFDNFVQACVSIKSLTDSFRRFDTDGDGWIQIKYEDFLELVIRQRS</sequence>
<dbReference type="InterPro" id="IPR002048">
    <property type="entry name" value="EF_hand_dom"/>
</dbReference>
<feature type="domain" description="EF-hand" evidence="7">
    <location>
        <begin position="121"/>
        <end position="156"/>
    </location>
</feature>
<keyword evidence="2" id="KW-0963">Cytoplasm</keyword>
<feature type="compositionally biased region" description="Polar residues" evidence="6">
    <location>
        <begin position="1"/>
        <end position="12"/>
    </location>
</feature>
<dbReference type="GO" id="GO:0048306">
    <property type="term" value="F:calcium-dependent protein binding"/>
    <property type="evidence" value="ECO:0007669"/>
    <property type="project" value="UniProtKB-ARBA"/>
</dbReference>
<dbReference type="CDD" id="cd16180">
    <property type="entry name" value="EFh_PEF_Group_I"/>
    <property type="match status" value="1"/>
</dbReference>
<gene>
    <name evidence="8" type="ORF">LRAMOSA01457</name>
</gene>
<dbReference type="InterPro" id="IPR018247">
    <property type="entry name" value="EF_Hand_1_Ca_BS"/>
</dbReference>
<keyword evidence="4" id="KW-0677">Repeat</keyword>
<evidence type="ECO:0000313" key="8">
    <source>
        <dbReference type="EMBL" id="CDS07508.1"/>
    </source>
</evidence>
<dbReference type="SUPFAM" id="SSF47473">
    <property type="entry name" value="EF-hand"/>
    <property type="match status" value="1"/>
</dbReference>
<evidence type="ECO:0000256" key="4">
    <source>
        <dbReference type="ARBA" id="ARBA00022737"/>
    </source>
</evidence>
<dbReference type="GO" id="GO:0005509">
    <property type="term" value="F:calcium ion binding"/>
    <property type="evidence" value="ECO:0007669"/>
    <property type="project" value="InterPro"/>
</dbReference>
<dbReference type="OrthoDB" id="186625at2759"/>
<dbReference type="SMART" id="SM00054">
    <property type="entry name" value="EFh"/>
    <property type="match status" value="4"/>
</dbReference>
<dbReference type="AlphaFoldDB" id="A0A077WK88"/>
<reference evidence="8" key="1">
    <citation type="journal article" date="2014" name="Genome Announc.">
        <title>De novo whole-genome sequence and genome annotation of Lichtheimia ramosa.</title>
        <authorList>
            <person name="Linde J."/>
            <person name="Schwartze V."/>
            <person name="Binder U."/>
            <person name="Lass-Florl C."/>
            <person name="Voigt K."/>
            <person name="Horn F."/>
        </authorList>
    </citation>
    <scope>NUCLEOTIDE SEQUENCE</scope>
    <source>
        <strain evidence="8">JMRC FSU:6197</strain>
    </source>
</reference>
<proteinExistence type="predicted"/>
<dbReference type="GO" id="GO:0005737">
    <property type="term" value="C:cytoplasm"/>
    <property type="evidence" value="ECO:0007669"/>
    <property type="project" value="UniProtKB-SubCell"/>
</dbReference>
<keyword evidence="5" id="KW-0106">Calcium</keyword>
<dbReference type="PANTHER" id="PTHR46212:SF3">
    <property type="entry name" value="GH27120P"/>
    <property type="match status" value="1"/>
</dbReference>
<dbReference type="InterPro" id="IPR011992">
    <property type="entry name" value="EF-hand-dom_pair"/>
</dbReference>
<evidence type="ECO:0000256" key="1">
    <source>
        <dbReference type="ARBA" id="ARBA00004496"/>
    </source>
</evidence>
<comment type="subcellular location">
    <subcellularLocation>
        <location evidence="1">Cytoplasm</location>
    </subcellularLocation>
</comment>
<name>A0A077WK88_9FUNG</name>
<dbReference type="InterPro" id="IPR051426">
    <property type="entry name" value="Peflin/Sorcin_CaBP"/>
</dbReference>
<dbReference type="PANTHER" id="PTHR46212">
    <property type="entry name" value="PEFLIN"/>
    <property type="match status" value="1"/>
</dbReference>
<keyword evidence="3" id="KW-0479">Metal-binding</keyword>
<accession>A0A077WK88</accession>
<feature type="compositionally biased region" description="Low complexity" evidence="6">
    <location>
        <begin position="14"/>
        <end position="48"/>
    </location>
</feature>